<feature type="transmembrane region" description="Helical" evidence="1">
    <location>
        <begin position="250"/>
        <end position="272"/>
    </location>
</feature>
<evidence type="ECO:0000256" key="1">
    <source>
        <dbReference type="SAM" id="Phobius"/>
    </source>
</evidence>
<evidence type="ECO:0000313" key="2">
    <source>
        <dbReference type="EMBL" id="RYC29735.1"/>
    </source>
</evidence>
<reference evidence="2 3" key="2">
    <citation type="submission" date="2019-02" db="EMBL/GenBank/DDBJ databases">
        <title>'Lichenibacterium ramalinii' gen. nov. sp. nov., 'Lichenibacterium minor' gen. nov. sp. nov.</title>
        <authorList>
            <person name="Pankratov T."/>
        </authorList>
    </citation>
    <scope>NUCLEOTIDE SEQUENCE [LARGE SCALE GENOMIC DNA]</scope>
    <source>
        <strain evidence="2 3">RmlP026</strain>
    </source>
</reference>
<protein>
    <recommendedName>
        <fullName evidence="4">YfhO family protein</fullName>
    </recommendedName>
</protein>
<feature type="transmembrane region" description="Helical" evidence="1">
    <location>
        <begin position="382"/>
        <end position="403"/>
    </location>
</feature>
<dbReference type="RefSeq" id="WP_129229100.1">
    <property type="nucleotide sequence ID" value="NZ_QYBB01000041.1"/>
</dbReference>
<feature type="transmembrane region" description="Helical" evidence="1">
    <location>
        <begin position="12"/>
        <end position="33"/>
    </location>
</feature>
<name>A0A4Q2U4L4_9HYPH</name>
<feature type="transmembrane region" description="Helical" evidence="1">
    <location>
        <begin position="222"/>
        <end position="243"/>
    </location>
</feature>
<keyword evidence="1" id="KW-0472">Membrane</keyword>
<organism evidence="2 3">
    <name type="scientific">Lichenibacterium minor</name>
    <dbReference type="NCBI Taxonomy" id="2316528"/>
    <lineage>
        <taxon>Bacteria</taxon>
        <taxon>Pseudomonadati</taxon>
        <taxon>Pseudomonadota</taxon>
        <taxon>Alphaproteobacteria</taxon>
        <taxon>Hyphomicrobiales</taxon>
        <taxon>Lichenihabitantaceae</taxon>
        <taxon>Lichenibacterium</taxon>
    </lineage>
</organism>
<dbReference type="Proteomes" id="UP000290759">
    <property type="component" value="Unassembled WGS sequence"/>
</dbReference>
<keyword evidence="1" id="KW-0812">Transmembrane</keyword>
<feature type="transmembrane region" description="Helical" evidence="1">
    <location>
        <begin position="348"/>
        <end position="370"/>
    </location>
</feature>
<feature type="transmembrane region" description="Helical" evidence="1">
    <location>
        <begin position="198"/>
        <end position="216"/>
    </location>
</feature>
<keyword evidence="1" id="KW-1133">Transmembrane helix</keyword>
<keyword evidence="3" id="KW-1185">Reference proteome</keyword>
<feature type="transmembrane region" description="Helical" evidence="1">
    <location>
        <begin position="415"/>
        <end position="437"/>
    </location>
</feature>
<dbReference type="OrthoDB" id="9772884at2"/>
<dbReference type="AlphaFoldDB" id="A0A4Q2U4L4"/>
<sequence>MPPRSSRFPSPRGFGAVAILAALPAIVLLVSVFGPLRTDAALRYSGLAVDVGTRPLAGEPTIDGNAGVTSQALGRRAALDVLGGRMPLWNHLEGLGAPLLGEMQSAALFVPTWLLALPHGQEAEQALLQLVAGLGTALFLRRLGVDAAVAVAAGVLFEVNGVFAWLRNAVFNPVAFLPWLFVAIEMSRAAALAGRGRAAAAAVGALVAGEALYAGFPEEVYLYSWLLLAWALLRAAGLPGPALRRYAGSLALTAFAAAALAAPVLVAFAGYLGQAELGVHAGDGGGVDWLSPAGLAQYLAPYLFGTIFGSPDPAVSDLWSGTGGYVGFVPPVLAFAALFDRRRRGAKLLLAGWIVLALGASHGAPVLHAAFKALPLATIVAFARYLDAGWIFCFVVLAALALDDTLREPAGRRRLAGGLACGLACAAMAVAAAWPTIAPLARDSAYHRLWFGIAGAAFAASALLVGGASRIRDPRGRATALSALLVLEAAAWFALPFLSYPRHGRLDLALLDVLREEAGFQRVMAFEGGLSPNYGSAFGVALLNYDDLPSPTLTADYIRSTLDPYAGRLSFVPASWNLTPEETRDRRDLLHARLAAYGRAGVRFVLSGPELDLVAPYPIDEAREAGAAPLPPGGEVVIAGRLAPHLGLPVSAVTVALRADGGTPSGRLRATLCAGGACAAGDADLPAAPSGTRAAVSLDRPLPLPPGSAYTLRIARPDGAGDASLPLHPRAAGDGSVALEPPAGAGAAGPVPDVRFVDADLTLAHAGRAAQVYRLRDVRDYLSANGCRLQPASRDDVRASCARPSRLTRLELALPGWSATVDGAPAPVATVEGAFQAVDLPAGDSHVAFRYAPRGFAPALAAAGVALAWLLAVAGWTFRGHRKRGMGATLPPTG</sequence>
<feature type="transmembrane region" description="Helical" evidence="1">
    <location>
        <begin position="169"/>
        <end position="186"/>
    </location>
</feature>
<evidence type="ECO:0008006" key="4">
    <source>
        <dbReference type="Google" id="ProtNLM"/>
    </source>
</evidence>
<evidence type="ECO:0000313" key="3">
    <source>
        <dbReference type="Proteomes" id="UP000290759"/>
    </source>
</evidence>
<reference evidence="2 3" key="1">
    <citation type="submission" date="2018-12" db="EMBL/GenBank/DDBJ databases">
        <authorList>
            <person name="Grouzdev D.S."/>
            <person name="Krutkina M.S."/>
        </authorList>
    </citation>
    <scope>NUCLEOTIDE SEQUENCE [LARGE SCALE GENOMIC DNA]</scope>
    <source>
        <strain evidence="2 3">RmlP026</strain>
    </source>
</reference>
<feature type="transmembrane region" description="Helical" evidence="1">
    <location>
        <begin position="856"/>
        <end position="878"/>
    </location>
</feature>
<feature type="transmembrane region" description="Helical" evidence="1">
    <location>
        <begin position="480"/>
        <end position="500"/>
    </location>
</feature>
<dbReference type="InterPro" id="IPR018580">
    <property type="entry name" value="Uncharacterised_YfhO"/>
</dbReference>
<feature type="transmembrane region" description="Helical" evidence="1">
    <location>
        <begin position="449"/>
        <end position="468"/>
    </location>
</feature>
<dbReference type="PANTHER" id="PTHR38454:SF1">
    <property type="entry name" value="INTEGRAL MEMBRANE PROTEIN"/>
    <property type="match status" value="1"/>
</dbReference>
<proteinExistence type="predicted"/>
<dbReference type="EMBL" id="QYBB01000041">
    <property type="protein sequence ID" value="RYC29735.1"/>
    <property type="molecule type" value="Genomic_DNA"/>
</dbReference>
<feature type="transmembrane region" description="Helical" evidence="1">
    <location>
        <begin position="143"/>
        <end position="163"/>
    </location>
</feature>
<dbReference type="PANTHER" id="PTHR38454">
    <property type="entry name" value="INTEGRAL MEMBRANE PROTEIN-RELATED"/>
    <property type="match status" value="1"/>
</dbReference>
<feature type="transmembrane region" description="Helical" evidence="1">
    <location>
        <begin position="318"/>
        <end position="339"/>
    </location>
</feature>
<accession>A0A4Q2U4L4</accession>
<gene>
    <name evidence="2" type="ORF">D3273_22285</name>
</gene>
<comment type="caution">
    <text evidence="2">The sequence shown here is derived from an EMBL/GenBank/DDBJ whole genome shotgun (WGS) entry which is preliminary data.</text>
</comment>